<dbReference type="AlphaFoldDB" id="A0A8H4AZR4"/>
<name>A0A8H4AZR4_GIGMA</name>
<dbReference type="OrthoDB" id="2420894at2759"/>
<dbReference type="Proteomes" id="UP000439903">
    <property type="component" value="Unassembled WGS sequence"/>
</dbReference>
<accession>A0A8H4AZR4</accession>
<gene>
    <name evidence="1" type="ORF">F8M41_000265</name>
</gene>
<dbReference type="EMBL" id="WTPW01000102">
    <property type="protein sequence ID" value="KAF0547915.1"/>
    <property type="molecule type" value="Genomic_DNA"/>
</dbReference>
<evidence type="ECO:0000313" key="1">
    <source>
        <dbReference type="EMBL" id="KAF0547915.1"/>
    </source>
</evidence>
<reference evidence="1 2" key="1">
    <citation type="journal article" date="2019" name="Environ. Microbiol.">
        <title>At the nexus of three kingdoms: the genome of the mycorrhizal fungus Gigaspora margarita provides insights into plant, endobacterial and fungal interactions.</title>
        <authorList>
            <person name="Venice F."/>
            <person name="Ghignone S."/>
            <person name="Salvioli di Fossalunga A."/>
            <person name="Amselem J."/>
            <person name="Novero M."/>
            <person name="Xianan X."/>
            <person name="Sedzielewska Toro K."/>
            <person name="Morin E."/>
            <person name="Lipzen A."/>
            <person name="Grigoriev I.V."/>
            <person name="Henrissat B."/>
            <person name="Martin F.M."/>
            <person name="Bonfante P."/>
        </authorList>
    </citation>
    <scope>NUCLEOTIDE SEQUENCE [LARGE SCALE GENOMIC DNA]</scope>
    <source>
        <strain evidence="1 2">BEG34</strain>
    </source>
</reference>
<comment type="caution">
    <text evidence="1">The sequence shown here is derived from an EMBL/GenBank/DDBJ whole genome shotgun (WGS) entry which is preliminary data.</text>
</comment>
<protein>
    <submittedName>
        <fullName evidence="1">Uncharacterized protein</fullName>
    </submittedName>
</protein>
<keyword evidence="2" id="KW-1185">Reference proteome</keyword>
<sequence>MPLLVIKPSTWEFPQQPIISNLASSYDILPNNTMLVATNETTTTWNILLIYLPNLGPFNYSGYDNSHVIRHILQQALMVYHWIQT</sequence>
<organism evidence="1 2">
    <name type="scientific">Gigaspora margarita</name>
    <dbReference type="NCBI Taxonomy" id="4874"/>
    <lineage>
        <taxon>Eukaryota</taxon>
        <taxon>Fungi</taxon>
        <taxon>Fungi incertae sedis</taxon>
        <taxon>Mucoromycota</taxon>
        <taxon>Glomeromycotina</taxon>
        <taxon>Glomeromycetes</taxon>
        <taxon>Diversisporales</taxon>
        <taxon>Gigasporaceae</taxon>
        <taxon>Gigaspora</taxon>
    </lineage>
</organism>
<evidence type="ECO:0000313" key="2">
    <source>
        <dbReference type="Proteomes" id="UP000439903"/>
    </source>
</evidence>
<proteinExistence type="predicted"/>